<dbReference type="GO" id="GO:0022857">
    <property type="term" value="F:transmembrane transporter activity"/>
    <property type="evidence" value="ECO:0007669"/>
    <property type="project" value="InterPro"/>
</dbReference>
<feature type="transmembrane region" description="Helical" evidence="7">
    <location>
        <begin position="380"/>
        <end position="398"/>
    </location>
</feature>
<feature type="transmembrane region" description="Helical" evidence="7">
    <location>
        <begin position="121"/>
        <end position="145"/>
    </location>
</feature>
<dbReference type="GO" id="GO:0005886">
    <property type="term" value="C:plasma membrane"/>
    <property type="evidence" value="ECO:0007669"/>
    <property type="project" value="UniProtKB-SubCell"/>
</dbReference>
<evidence type="ECO:0000256" key="1">
    <source>
        <dbReference type="ARBA" id="ARBA00004651"/>
    </source>
</evidence>
<accession>A0A6B1DTD9</accession>
<dbReference type="PANTHER" id="PTHR43124">
    <property type="entry name" value="PURINE EFFLUX PUMP PBUE"/>
    <property type="match status" value="1"/>
</dbReference>
<feature type="transmembrane region" description="Helical" evidence="7">
    <location>
        <begin position="300"/>
        <end position="320"/>
    </location>
</feature>
<dbReference type="EMBL" id="VXPY01000085">
    <property type="protein sequence ID" value="MYD91060.1"/>
    <property type="molecule type" value="Genomic_DNA"/>
</dbReference>
<keyword evidence="4 7" id="KW-1133">Transmembrane helix</keyword>
<proteinExistence type="predicted"/>
<evidence type="ECO:0000256" key="2">
    <source>
        <dbReference type="ARBA" id="ARBA00022475"/>
    </source>
</evidence>
<evidence type="ECO:0000256" key="6">
    <source>
        <dbReference type="SAM" id="MobiDB-lite"/>
    </source>
</evidence>
<feature type="transmembrane region" description="Helical" evidence="7">
    <location>
        <begin position="97"/>
        <end position="115"/>
    </location>
</feature>
<keyword evidence="2" id="KW-1003">Cell membrane</keyword>
<protein>
    <submittedName>
        <fullName evidence="9">MFS transporter</fullName>
    </submittedName>
</protein>
<feature type="domain" description="Major facilitator superfamily (MFS) profile" evidence="8">
    <location>
        <begin position="33"/>
        <end position="402"/>
    </location>
</feature>
<comment type="subcellular location">
    <subcellularLocation>
        <location evidence="1">Cell membrane</location>
        <topology evidence="1">Multi-pass membrane protein</topology>
    </subcellularLocation>
</comment>
<dbReference type="PANTHER" id="PTHR43124:SF3">
    <property type="entry name" value="CHLORAMPHENICOL EFFLUX PUMP RV0191"/>
    <property type="match status" value="1"/>
</dbReference>
<evidence type="ECO:0000313" key="9">
    <source>
        <dbReference type="EMBL" id="MYD91060.1"/>
    </source>
</evidence>
<evidence type="ECO:0000256" key="5">
    <source>
        <dbReference type="ARBA" id="ARBA00023136"/>
    </source>
</evidence>
<dbReference type="InterPro" id="IPR050189">
    <property type="entry name" value="MFS_Efflux_Transporters"/>
</dbReference>
<dbReference type="Pfam" id="PF07690">
    <property type="entry name" value="MFS_1"/>
    <property type="match status" value="2"/>
</dbReference>
<reference evidence="9" key="1">
    <citation type="submission" date="2019-09" db="EMBL/GenBank/DDBJ databases">
        <title>Characterisation of the sponge microbiome using genome-centric metagenomics.</title>
        <authorList>
            <person name="Engelberts J.P."/>
            <person name="Robbins S.J."/>
            <person name="De Goeij J.M."/>
            <person name="Aranda M."/>
            <person name="Bell S.C."/>
            <person name="Webster N.S."/>
        </authorList>
    </citation>
    <scope>NUCLEOTIDE SEQUENCE</scope>
    <source>
        <strain evidence="9">SB0662_bin_9</strain>
    </source>
</reference>
<evidence type="ECO:0000256" key="7">
    <source>
        <dbReference type="SAM" id="Phobius"/>
    </source>
</evidence>
<feature type="transmembrane region" description="Helical" evidence="7">
    <location>
        <begin position="242"/>
        <end position="261"/>
    </location>
</feature>
<gene>
    <name evidence="9" type="ORF">F4Y08_12120</name>
</gene>
<keyword evidence="3 7" id="KW-0812">Transmembrane</keyword>
<keyword evidence="5 7" id="KW-0472">Membrane</keyword>
<feature type="transmembrane region" description="Helical" evidence="7">
    <location>
        <begin position="355"/>
        <end position="374"/>
    </location>
</feature>
<dbReference type="InterPro" id="IPR036259">
    <property type="entry name" value="MFS_trans_sf"/>
</dbReference>
<feature type="transmembrane region" description="Helical" evidence="7">
    <location>
        <begin position="185"/>
        <end position="206"/>
    </location>
</feature>
<dbReference type="AlphaFoldDB" id="A0A6B1DTD9"/>
<evidence type="ECO:0000256" key="4">
    <source>
        <dbReference type="ARBA" id="ARBA00022989"/>
    </source>
</evidence>
<evidence type="ECO:0000259" key="8">
    <source>
        <dbReference type="PROSITE" id="PS50850"/>
    </source>
</evidence>
<dbReference type="SUPFAM" id="SSF103473">
    <property type="entry name" value="MFS general substrate transporter"/>
    <property type="match status" value="1"/>
</dbReference>
<feature type="transmembrane region" description="Helical" evidence="7">
    <location>
        <begin position="64"/>
        <end position="85"/>
    </location>
</feature>
<feature type="transmembrane region" description="Helical" evidence="7">
    <location>
        <begin position="31"/>
        <end position="52"/>
    </location>
</feature>
<feature type="region of interest" description="Disordered" evidence="6">
    <location>
        <begin position="1"/>
        <end position="22"/>
    </location>
</feature>
<feature type="transmembrane region" description="Helical" evidence="7">
    <location>
        <begin position="157"/>
        <end position="179"/>
    </location>
</feature>
<dbReference type="Gene3D" id="1.20.1250.20">
    <property type="entry name" value="MFS general substrate transporter like domains"/>
    <property type="match status" value="2"/>
</dbReference>
<name>A0A6B1DTD9_9CHLR</name>
<organism evidence="9">
    <name type="scientific">Caldilineaceae bacterium SB0662_bin_9</name>
    <dbReference type="NCBI Taxonomy" id="2605258"/>
    <lineage>
        <taxon>Bacteria</taxon>
        <taxon>Bacillati</taxon>
        <taxon>Chloroflexota</taxon>
        <taxon>Caldilineae</taxon>
        <taxon>Caldilineales</taxon>
        <taxon>Caldilineaceae</taxon>
    </lineage>
</organism>
<dbReference type="PROSITE" id="PS50850">
    <property type="entry name" value="MFS"/>
    <property type="match status" value="1"/>
</dbReference>
<sequence>MPGTAGYRWAHRPAPQIPSSMQTHSTTRAHGWQIAVFVGAVFCYWVGLYLYAPTLPIYVKQYSSHLGVIGLVLSMYGLWQALLRFPVGVTSDLLGRAKPFILFGYLLTALGAWLIGFADDIFWIGVGRSVTGLAAATWVPIVVVFSRFFPPAQAIRATALMAMVGGSARILATGATGFVNSAGGYSLAFNLAAVAAVLALLLMLLVRETPRAPTKPSLGPIAALASRPHVLFPALLNAASQFVNWAVTFSFIPILAVNMGASDVEVSLLMTVFMAINLVGLSTTAAFVNRIGARKLVRTGFLLLGMATVLAAWAPTVWWLFLAQGLVGLATGIGYPTLMGLSIREVSDHERTAAMGLHQGIYGVGMFTGPFVAGFLSEQFGIQTTFLLLAVPCLLLLVPQVGGRLLLPATADPTEAGH</sequence>
<evidence type="ECO:0000256" key="3">
    <source>
        <dbReference type="ARBA" id="ARBA00022692"/>
    </source>
</evidence>
<dbReference type="InterPro" id="IPR011701">
    <property type="entry name" value="MFS"/>
</dbReference>
<feature type="transmembrane region" description="Helical" evidence="7">
    <location>
        <begin position="267"/>
        <end position="288"/>
    </location>
</feature>
<dbReference type="InterPro" id="IPR020846">
    <property type="entry name" value="MFS_dom"/>
</dbReference>
<comment type="caution">
    <text evidence="9">The sequence shown here is derived from an EMBL/GenBank/DDBJ whole genome shotgun (WGS) entry which is preliminary data.</text>
</comment>